<reference evidence="6 7" key="1">
    <citation type="journal article" date="2018" name="Sci. Adv.">
        <title>Multi-heme cytochromes provide a pathway for survival in energy-limited environments.</title>
        <authorList>
            <person name="Deng X."/>
            <person name="Dohmae N."/>
            <person name="Nealson K.H."/>
            <person name="Hashimoto K."/>
            <person name="Okamoto A."/>
        </authorList>
    </citation>
    <scope>NUCLEOTIDE SEQUENCE [LARGE SCALE GENOMIC DNA]</scope>
    <source>
        <strain evidence="6 7">IS5</strain>
    </source>
</reference>
<dbReference type="GO" id="GO:0004375">
    <property type="term" value="F:glycine dehydrogenase (decarboxylating) activity"/>
    <property type="evidence" value="ECO:0007669"/>
    <property type="project" value="UniProtKB-EC"/>
</dbReference>
<dbReference type="RefSeq" id="WP_126378331.1">
    <property type="nucleotide sequence ID" value="NZ_AP017378.1"/>
</dbReference>
<dbReference type="PANTHER" id="PTHR42806">
    <property type="entry name" value="GLYCINE CLEAVAGE SYSTEM P-PROTEIN"/>
    <property type="match status" value="1"/>
</dbReference>
<evidence type="ECO:0000256" key="4">
    <source>
        <dbReference type="HAMAP-Rule" id="MF_00712"/>
    </source>
</evidence>
<keyword evidence="2 4" id="KW-0560">Oxidoreductase</keyword>
<comment type="similarity">
    <text evidence="4">Belongs to the GcvP family. N-terminal subunit subfamily.</text>
</comment>
<evidence type="ECO:0000259" key="5">
    <source>
        <dbReference type="Pfam" id="PF02347"/>
    </source>
</evidence>
<dbReference type="InterPro" id="IPR020581">
    <property type="entry name" value="GDC_P"/>
</dbReference>
<dbReference type="InterPro" id="IPR049315">
    <property type="entry name" value="GDC-P_N"/>
</dbReference>
<evidence type="ECO:0000256" key="3">
    <source>
        <dbReference type="ARBA" id="ARBA00049026"/>
    </source>
</evidence>
<dbReference type="InterPro" id="IPR015421">
    <property type="entry name" value="PyrdxlP-dep_Trfase_major"/>
</dbReference>
<protein>
    <recommendedName>
        <fullName evidence="4">Probable glycine dehydrogenase (decarboxylating) subunit 1</fullName>
        <ecNumber evidence="4">1.4.4.2</ecNumber>
    </recommendedName>
    <alternativeName>
        <fullName evidence="4">Glycine cleavage system P-protein subunit 1</fullName>
    </alternativeName>
    <alternativeName>
        <fullName evidence="4">Glycine decarboxylase subunit 1</fullName>
    </alternativeName>
    <alternativeName>
        <fullName evidence="4">Glycine dehydrogenase (aminomethyl-transferring) subunit 1</fullName>
    </alternativeName>
</protein>
<gene>
    <name evidence="4" type="primary">gcvPA</name>
    <name evidence="6" type="ORF">DFE_1600</name>
</gene>
<keyword evidence="7" id="KW-1185">Reference proteome</keyword>
<dbReference type="InterPro" id="IPR015422">
    <property type="entry name" value="PyrdxlP-dep_Trfase_small"/>
</dbReference>
<name>A0A2Z6AYU0_9BACT</name>
<dbReference type="GO" id="GO:0009116">
    <property type="term" value="P:nucleoside metabolic process"/>
    <property type="evidence" value="ECO:0007669"/>
    <property type="project" value="InterPro"/>
</dbReference>
<dbReference type="Pfam" id="PF02347">
    <property type="entry name" value="GDC-P"/>
    <property type="match status" value="1"/>
</dbReference>
<feature type="domain" description="Glycine cleavage system P-protein N-terminal" evidence="5">
    <location>
        <begin position="3"/>
        <end position="436"/>
    </location>
</feature>
<dbReference type="KEGG" id="dfl:DFE_1600"/>
<dbReference type="Gene3D" id="3.90.1150.10">
    <property type="entry name" value="Aspartate Aminotransferase, domain 1"/>
    <property type="match status" value="1"/>
</dbReference>
<dbReference type="InterPro" id="IPR015424">
    <property type="entry name" value="PyrdxlP-dep_Trfase"/>
</dbReference>
<dbReference type="OrthoDB" id="9801272at2"/>
<dbReference type="SUPFAM" id="SSF53383">
    <property type="entry name" value="PLP-dependent transferases"/>
    <property type="match status" value="1"/>
</dbReference>
<dbReference type="HAMAP" id="MF_00712">
    <property type="entry name" value="GcvPA"/>
    <property type="match status" value="1"/>
</dbReference>
<dbReference type="Proteomes" id="UP000269883">
    <property type="component" value="Chromosome"/>
</dbReference>
<proteinExistence type="inferred from homology"/>
<evidence type="ECO:0000313" key="7">
    <source>
        <dbReference type="Proteomes" id="UP000269883"/>
    </source>
</evidence>
<comment type="subunit">
    <text evidence="4">The glycine cleavage system is composed of four proteins: P, T, L and H. In this organism, the P 'protein' is a heterodimer of two subunits.</text>
</comment>
<evidence type="ECO:0000256" key="1">
    <source>
        <dbReference type="ARBA" id="ARBA00003788"/>
    </source>
</evidence>
<dbReference type="Gene3D" id="3.40.640.10">
    <property type="entry name" value="Type I PLP-dependent aspartate aminotransferase-like (Major domain)"/>
    <property type="match status" value="1"/>
</dbReference>
<dbReference type="NCBIfam" id="NF001696">
    <property type="entry name" value="PRK00451.1"/>
    <property type="match status" value="1"/>
</dbReference>
<dbReference type="PANTHER" id="PTHR42806:SF1">
    <property type="entry name" value="GLYCINE DEHYDROGENASE (DECARBOXYLATING)"/>
    <property type="match status" value="1"/>
</dbReference>
<sequence>MPYVPHTEEETKQMLKTVGVTSMDELFADIPPELRPKSFDLPKGLSEMEVMARMERLAARNKVDVVSFLGAGFYDHHIPAAVDALISRGEFYTAYTPYQPEASQGTLQAIFEFQTAICRLLDMDCTNASVYDGGSAIFEAMMMGVRASKKRRKLVISEALSPIYRIMLSSYTSNLNLELVTVPHKQGQTDIKGLMDAVDTDTAAVVVQNPNFFGQVNDFTKLCDHARSVKATSVVSVYPLMQSVLKTPGEMGADVAVAEAQSLGQPLSFGGPYLGIMACTKKMVRQLPGRIVGRTVDSQDRTGYVLTLQAREQHIRRQKATSNICSNQALCALRTLVHMSLLGPGGLEQTAARCMELAHFAAKRLTAIPGVEMYSEGPFCNEFALKLPVSAYDVVDALTERGYVPGFPLGRYYDGLENCLLVACTEKHTREDIGIMAEMLGGLLK</sequence>
<dbReference type="EMBL" id="AP017378">
    <property type="protein sequence ID" value="BBD08326.1"/>
    <property type="molecule type" value="Genomic_DNA"/>
</dbReference>
<dbReference type="PIRSF" id="PIRSF006815">
    <property type="entry name" value="GcvPA"/>
    <property type="match status" value="1"/>
</dbReference>
<organism evidence="6 7">
    <name type="scientific">Desulfovibrio ferrophilus</name>
    <dbReference type="NCBI Taxonomy" id="241368"/>
    <lineage>
        <taxon>Bacteria</taxon>
        <taxon>Pseudomonadati</taxon>
        <taxon>Thermodesulfobacteriota</taxon>
        <taxon>Desulfovibrionia</taxon>
        <taxon>Desulfovibrionales</taxon>
        <taxon>Desulfovibrionaceae</taxon>
        <taxon>Desulfovibrio</taxon>
    </lineage>
</organism>
<dbReference type="CDD" id="cd00613">
    <property type="entry name" value="GDC-P"/>
    <property type="match status" value="1"/>
</dbReference>
<dbReference type="AlphaFoldDB" id="A0A2Z6AYU0"/>
<comment type="function">
    <text evidence="1 4">The glycine cleavage system catalyzes the degradation of glycine. The P protein binds the alpha-amino group of glycine through its pyridoxal phosphate cofactor; CO(2) is released and the remaining methylamine moiety is then transferred to the lipoamide cofactor of the H protein.</text>
</comment>
<comment type="catalytic activity">
    <reaction evidence="3 4">
        <text>N(6)-[(R)-lipoyl]-L-lysyl-[glycine-cleavage complex H protein] + glycine + H(+) = N(6)-[(R)-S(8)-aminomethyldihydrolipoyl]-L-lysyl-[glycine-cleavage complex H protein] + CO2</text>
        <dbReference type="Rhea" id="RHEA:24304"/>
        <dbReference type="Rhea" id="RHEA-COMP:10494"/>
        <dbReference type="Rhea" id="RHEA-COMP:10495"/>
        <dbReference type="ChEBI" id="CHEBI:15378"/>
        <dbReference type="ChEBI" id="CHEBI:16526"/>
        <dbReference type="ChEBI" id="CHEBI:57305"/>
        <dbReference type="ChEBI" id="CHEBI:83099"/>
        <dbReference type="ChEBI" id="CHEBI:83143"/>
        <dbReference type="EC" id="1.4.4.2"/>
    </reaction>
</comment>
<dbReference type="GO" id="GO:0019464">
    <property type="term" value="P:glycine decarboxylation via glycine cleavage system"/>
    <property type="evidence" value="ECO:0007669"/>
    <property type="project" value="UniProtKB-UniRule"/>
</dbReference>
<accession>A0A2Z6AYU0</accession>
<dbReference type="InterPro" id="IPR023010">
    <property type="entry name" value="GcvPA"/>
</dbReference>
<dbReference type="EC" id="1.4.4.2" evidence="4"/>
<evidence type="ECO:0000313" key="6">
    <source>
        <dbReference type="EMBL" id="BBD08326.1"/>
    </source>
</evidence>
<evidence type="ECO:0000256" key="2">
    <source>
        <dbReference type="ARBA" id="ARBA00023002"/>
    </source>
</evidence>